<dbReference type="Proteomes" id="UP000284243">
    <property type="component" value="Unassembled WGS sequence"/>
</dbReference>
<dbReference type="EMBL" id="QRYC01000004">
    <property type="protein sequence ID" value="RGU57778.1"/>
    <property type="molecule type" value="Genomic_DNA"/>
</dbReference>
<comment type="caution">
    <text evidence="1">The sequence shown here is derived from an EMBL/GenBank/DDBJ whole genome shotgun (WGS) entry which is preliminary data.</text>
</comment>
<keyword evidence="1" id="KW-0238">DNA-binding</keyword>
<name>A0A412TV96_9BACT</name>
<protein>
    <submittedName>
        <fullName evidence="1">Winged helix DNA-binding domain-containing protein</fullName>
    </submittedName>
</protein>
<evidence type="ECO:0000313" key="1">
    <source>
        <dbReference type="EMBL" id="RGU57778.1"/>
    </source>
</evidence>
<proteinExistence type="predicted"/>
<reference evidence="1 2" key="1">
    <citation type="submission" date="2018-08" db="EMBL/GenBank/DDBJ databases">
        <title>A genome reference for cultivated species of the human gut microbiota.</title>
        <authorList>
            <person name="Zou Y."/>
            <person name="Xue W."/>
            <person name="Luo G."/>
        </authorList>
    </citation>
    <scope>NUCLEOTIDE SEQUENCE [LARGE SCALE GENOMIC DNA]</scope>
    <source>
        <strain evidence="1 2">AF16-14</strain>
    </source>
</reference>
<evidence type="ECO:0000313" key="2">
    <source>
        <dbReference type="Proteomes" id="UP000284243"/>
    </source>
</evidence>
<gene>
    <name evidence="1" type="ORF">DWW57_04605</name>
</gene>
<dbReference type="RefSeq" id="WP_046403858.1">
    <property type="nucleotide sequence ID" value="NZ_CABJFF010000008.1"/>
</dbReference>
<accession>A0A412TV96</accession>
<dbReference type="AlphaFoldDB" id="A0A412TV96"/>
<dbReference type="InterPro" id="IPR009351">
    <property type="entry name" value="AlkZ-like"/>
</dbReference>
<dbReference type="GO" id="GO:0003677">
    <property type="term" value="F:DNA binding"/>
    <property type="evidence" value="ECO:0007669"/>
    <property type="project" value="UniProtKB-KW"/>
</dbReference>
<sequence>MGTLTDIRMACHQLAEPEFGHPADLVGWMGAMQAQDYTMSKWAVGLRLKSATIAQVNEALAKGEIVRTHIMRPTWHYVAGKDLRWMLQLTSSRLKKVIDSWVKASGLDISENQYTQCNDLIGKMLSGGNCLTREEIEMELGHAGVPVTGDRVRRYVLRAEMEGIVCSGADKNGKPSYALLDEQVAPASSLPREEALARLAVNYFRSHSPATLKDFVWWSGLTVTEAQQAIGSIKELLVEEHFEGQAFWVFAACRKTENRDLIQLLPPFDEYLVSYKDRTPVIPEKHHSKAFNRWGTFYPVILYGGQIIGNWSKVKKKEGLTVTVSFFDKRSKCPLKLLQEVEKQYRKFVDGYVPD</sequence>
<organism evidence="1 2">
    <name type="scientific">Odoribacter splanchnicus</name>
    <dbReference type="NCBI Taxonomy" id="28118"/>
    <lineage>
        <taxon>Bacteria</taxon>
        <taxon>Pseudomonadati</taxon>
        <taxon>Bacteroidota</taxon>
        <taxon>Bacteroidia</taxon>
        <taxon>Bacteroidales</taxon>
        <taxon>Odoribacteraceae</taxon>
        <taxon>Odoribacter</taxon>
    </lineage>
</organism>
<dbReference type="Pfam" id="PF06224">
    <property type="entry name" value="AlkZ-like"/>
    <property type="match status" value="1"/>
</dbReference>
<dbReference type="PANTHER" id="PTHR38479">
    <property type="entry name" value="LMO0824 PROTEIN"/>
    <property type="match status" value="1"/>
</dbReference>
<dbReference type="PANTHER" id="PTHR38479:SF2">
    <property type="entry name" value="WINGED HELIX DNA-BINDING DOMAIN-CONTAINING PROTEIN"/>
    <property type="match status" value="1"/>
</dbReference>